<dbReference type="PANTHER" id="PTHR42648:SF32">
    <property type="entry name" value="RIBONUCLEASE H-LIKE DOMAIN, GAG-PRE-INTEGRASE DOMAIN PROTEIN-RELATED"/>
    <property type="match status" value="1"/>
</dbReference>
<dbReference type="Pfam" id="PF07727">
    <property type="entry name" value="RVT_2"/>
    <property type="match status" value="1"/>
</dbReference>
<keyword evidence="2" id="KW-0378">Hydrolase</keyword>
<accession>A0A6L2L906</accession>
<feature type="region of interest" description="Disordered" evidence="3">
    <location>
        <begin position="1178"/>
        <end position="1220"/>
    </location>
</feature>
<keyword evidence="1" id="KW-0479">Metal-binding</keyword>
<protein>
    <submittedName>
        <fullName evidence="5">Retrovirus-related Pol polyprotein from transposon TNT 1-94</fullName>
    </submittedName>
</protein>
<sequence length="1606" mass="182308">MGYGDYKIGNVTISRVYFVEGLGHNLFSVGQFCDSDLEASKTKSWLWHHRLSHLNFGAINHLARQGLVRGLPKFNLKRTTSVRHVQWAKIGISYETSVARSPQQNGVVERRNRTLIEAARTMLIYAQALLFLWAEVVATACYTQNRSIIRLQHGKTPYELLHNKLPDLSFLYVFGALCYPTDDSKNLEKLQPNANIRIFIDLQAPKVIALIVDVIPPVQAESTGLPSSTTVDQDAPSPSKSQTTPETQSYFIPQDVEEDNHDIEVAHMGNDPLFEPKTYKDALTQSCWIKAMKEELNEFERLEVWELVPRPDKVMVITLKWIYKVKLDELGGILKNKARIVARGYRQEEGMEFEESFALVARLEAIRIFLAYAAHKNIVVYQMDVNTAFLNGNLREEVYVSQPDGFVDQDNPNHVYKLKKALHELKKAPRAWYDMLSSFLISKDFSKGSVDPILFIRRNRIDLLLMLMMGKISFFLGLQISQSPRGIFINQSKYALESLNKYGFKSCDLVDTLMVEKSKLDDDKEGKSIDPSHYRGMIGTLLYLTASRLDLQFSIYMCARIMDTTIDQQVAMDKALVPHARRLRIGRSNFRLLSDIKSKESTLQLVYDVLHLTSFFKAFLVTADVSEIYMPNYGRQPLFIIILFGSRWTTRSISGAIRKLTGVNINKLHHPWRSFAAIINKCLTEKGQAMIAYDFIYQVEQKDTKNSNEMYYPRFMRVIIHHFMSKDPSIPRRNKFGALLPIKLTNEDIKNSNAYKEYYVVATGATPPKPKASVRKTRSSFNIIVTPPTAAAGPRLTTSEKVKQAAKASKAKSLSALSEVAMTEAQQMKLETKRSLQQTYISQASGSGADEGTGYIPGVPDEDERNDEDDEEEGSDDEQASNVEEFIHPSLNTHAEEETKDEESFDPILKTSENTDDEGNYEENLGTNVGREEGHDEEEDADELYRDVNINIGWGIQLGNVHTTQEVEELHVTLTPVNPDGQQQSSSVSLQFTPTLVAPLPMSAQTLTSSTIATITTTQQAPLPPTTAPSTLLQDLPNFGSLFVFDNRLKTLEANFSEFMQTNQFAGAVFSITEIVKEQVKIQVSKILQKTVNEQLEAEVLTRSSNSWKTSYAVVADLCKMELKKILIVKMEGNKSIQLYNKQRNLYKALVEAYESDKIILDTYRDTVMLKRCHEDNADKDEEPSVGSDRGSKRCREGKKPESASAPKEKATRSAGKSTQGCRRVIPFDHFINNDLEYLRGGASSRKYTTSVTKTKGRKLQQFYSFVVNRESARDVYSKRRIIVVTELKIVEWHNYKQLDWITVCRDDDKLYKFKEVDTPMVEKSKLDEDKEGKAVDPSHYRGNIAMNCTQPKCPQNSEYYKDKILLMQAQENGVALDAEQLLFLVGGQDNAFDDDVDEQPVPDLALNVDNVLQADDCDAFEFDVDEAPTVQTMFMAADPVTNEAGPSYDSDILSEVQDLDHYQDVVCAHHEEHVMHDTVQLNHVIDSHADYTSDSNMIPYDQYVKENAVPIVHSNVSSVPNDAYMMIYNDMYERHTQSVSNTSRNTVVENSLTAELATYKEQVELYERQAKFELTKGEQKINEQLRLVISDRNFKEEALKRNFIL</sequence>
<dbReference type="InterPro" id="IPR025724">
    <property type="entry name" value="GAG-pre-integrase_dom"/>
</dbReference>
<dbReference type="GO" id="GO:0016787">
    <property type="term" value="F:hydrolase activity"/>
    <property type="evidence" value="ECO:0007669"/>
    <property type="project" value="UniProtKB-KW"/>
</dbReference>
<reference evidence="5" key="1">
    <citation type="journal article" date="2019" name="Sci. Rep.">
        <title>Draft genome of Tanacetum cinerariifolium, the natural source of mosquito coil.</title>
        <authorList>
            <person name="Yamashiro T."/>
            <person name="Shiraishi A."/>
            <person name="Satake H."/>
            <person name="Nakayama K."/>
        </authorList>
    </citation>
    <scope>NUCLEOTIDE SEQUENCE</scope>
</reference>
<dbReference type="GO" id="GO:0015074">
    <property type="term" value="P:DNA integration"/>
    <property type="evidence" value="ECO:0007669"/>
    <property type="project" value="InterPro"/>
</dbReference>
<dbReference type="GO" id="GO:0046872">
    <property type="term" value="F:metal ion binding"/>
    <property type="evidence" value="ECO:0007669"/>
    <property type="project" value="UniProtKB-KW"/>
</dbReference>
<dbReference type="GO" id="GO:0003676">
    <property type="term" value="F:nucleic acid binding"/>
    <property type="evidence" value="ECO:0007669"/>
    <property type="project" value="InterPro"/>
</dbReference>
<dbReference type="EMBL" id="BKCJ010003721">
    <property type="protein sequence ID" value="GEU56775.1"/>
    <property type="molecule type" value="Genomic_DNA"/>
</dbReference>
<feature type="domain" description="Integrase catalytic" evidence="4">
    <location>
        <begin position="88"/>
        <end position="165"/>
    </location>
</feature>
<evidence type="ECO:0000256" key="2">
    <source>
        <dbReference type="ARBA" id="ARBA00022801"/>
    </source>
</evidence>
<evidence type="ECO:0000256" key="3">
    <source>
        <dbReference type="SAM" id="MobiDB-lite"/>
    </source>
</evidence>
<comment type="caution">
    <text evidence="5">The sequence shown here is derived from an EMBL/GenBank/DDBJ whole genome shotgun (WGS) entry which is preliminary data.</text>
</comment>
<dbReference type="PANTHER" id="PTHR42648">
    <property type="entry name" value="TRANSPOSASE, PUTATIVE-RELATED"/>
    <property type="match status" value="1"/>
</dbReference>
<proteinExistence type="predicted"/>
<dbReference type="InterPro" id="IPR039537">
    <property type="entry name" value="Retrotran_Ty1/copia-like"/>
</dbReference>
<dbReference type="InterPro" id="IPR012337">
    <property type="entry name" value="RNaseH-like_sf"/>
</dbReference>
<dbReference type="Gene3D" id="3.30.420.10">
    <property type="entry name" value="Ribonuclease H-like superfamily/Ribonuclease H"/>
    <property type="match status" value="1"/>
</dbReference>
<feature type="compositionally biased region" description="Acidic residues" evidence="3">
    <location>
        <begin position="860"/>
        <end position="879"/>
    </location>
</feature>
<evidence type="ECO:0000313" key="5">
    <source>
        <dbReference type="EMBL" id="GEU56775.1"/>
    </source>
</evidence>
<dbReference type="InterPro" id="IPR036397">
    <property type="entry name" value="RNaseH_sf"/>
</dbReference>
<dbReference type="InterPro" id="IPR013103">
    <property type="entry name" value="RVT_2"/>
</dbReference>
<feature type="region of interest" description="Disordered" evidence="3">
    <location>
        <begin position="843"/>
        <end position="940"/>
    </location>
</feature>
<dbReference type="Pfam" id="PF13976">
    <property type="entry name" value="gag_pre-integrs"/>
    <property type="match status" value="1"/>
</dbReference>
<feature type="compositionally biased region" description="Basic and acidic residues" evidence="3">
    <location>
        <begin position="1190"/>
        <end position="1212"/>
    </location>
</feature>
<evidence type="ECO:0000259" key="4">
    <source>
        <dbReference type="PROSITE" id="PS50994"/>
    </source>
</evidence>
<dbReference type="SUPFAM" id="SSF53098">
    <property type="entry name" value="Ribonuclease H-like"/>
    <property type="match status" value="1"/>
</dbReference>
<dbReference type="InterPro" id="IPR001584">
    <property type="entry name" value="Integrase_cat-core"/>
</dbReference>
<evidence type="ECO:0000256" key="1">
    <source>
        <dbReference type="ARBA" id="ARBA00022723"/>
    </source>
</evidence>
<organism evidence="5">
    <name type="scientific">Tanacetum cinerariifolium</name>
    <name type="common">Dalmatian daisy</name>
    <name type="synonym">Chrysanthemum cinerariifolium</name>
    <dbReference type="NCBI Taxonomy" id="118510"/>
    <lineage>
        <taxon>Eukaryota</taxon>
        <taxon>Viridiplantae</taxon>
        <taxon>Streptophyta</taxon>
        <taxon>Embryophyta</taxon>
        <taxon>Tracheophyta</taxon>
        <taxon>Spermatophyta</taxon>
        <taxon>Magnoliopsida</taxon>
        <taxon>eudicotyledons</taxon>
        <taxon>Gunneridae</taxon>
        <taxon>Pentapetalae</taxon>
        <taxon>asterids</taxon>
        <taxon>campanulids</taxon>
        <taxon>Asterales</taxon>
        <taxon>Asteraceae</taxon>
        <taxon>Asteroideae</taxon>
        <taxon>Anthemideae</taxon>
        <taxon>Anthemidinae</taxon>
        <taxon>Tanacetum</taxon>
    </lineage>
</organism>
<feature type="region of interest" description="Disordered" evidence="3">
    <location>
        <begin position="222"/>
        <end position="247"/>
    </location>
</feature>
<gene>
    <name evidence="5" type="ORF">Tci_028753</name>
</gene>
<dbReference type="PROSITE" id="PS50994">
    <property type="entry name" value="INTEGRASE"/>
    <property type="match status" value="1"/>
</dbReference>
<name>A0A6L2L906_TANCI</name>